<dbReference type="RefSeq" id="WP_086469823.1">
    <property type="nucleotide sequence ID" value="NZ_FXWK01000001.1"/>
</dbReference>
<dbReference type="EMBL" id="FXWK01000001">
    <property type="protein sequence ID" value="SMQ66527.1"/>
    <property type="molecule type" value="Genomic_DNA"/>
</dbReference>
<dbReference type="OrthoDB" id="7948773at2"/>
<sequence length="115" mass="12411">MVLSLAVEPVTSGATHMSEFRYRPAMGERTVLPDGPQKSPAGARPGDRDRLPFEPKADKQEQPAETERDRSADFAAAVIAGALSPTPQTMGELLRRIGSAEIPEESQARLKDLLA</sequence>
<protein>
    <submittedName>
        <fullName evidence="2">Uncharacterized protein</fullName>
    </submittedName>
</protein>
<evidence type="ECO:0000313" key="3">
    <source>
        <dbReference type="Proteomes" id="UP000194474"/>
    </source>
</evidence>
<evidence type="ECO:0000313" key="2">
    <source>
        <dbReference type="EMBL" id="SMQ66527.1"/>
    </source>
</evidence>
<evidence type="ECO:0000256" key="1">
    <source>
        <dbReference type="SAM" id="MobiDB-lite"/>
    </source>
</evidence>
<name>A0A1Y6EVE8_9HYPH</name>
<dbReference type="Proteomes" id="UP000194474">
    <property type="component" value="Unassembled WGS sequence"/>
</dbReference>
<dbReference type="AlphaFoldDB" id="A0A1Y6EVE8"/>
<feature type="compositionally biased region" description="Basic and acidic residues" evidence="1">
    <location>
        <begin position="45"/>
        <end position="72"/>
    </location>
</feature>
<feature type="region of interest" description="Disordered" evidence="1">
    <location>
        <begin position="1"/>
        <end position="73"/>
    </location>
</feature>
<keyword evidence="3" id="KW-1185">Reference proteome</keyword>
<reference evidence="3" key="1">
    <citation type="submission" date="2017-04" db="EMBL/GenBank/DDBJ databases">
        <authorList>
            <person name="Varghese N."/>
            <person name="Submissions S."/>
        </authorList>
    </citation>
    <scope>NUCLEOTIDE SEQUENCE [LARGE SCALE GENOMIC DNA]</scope>
</reference>
<gene>
    <name evidence="2" type="ORF">SAMN06295905_1510</name>
</gene>
<accession>A0A1Y6EVE8</accession>
<proteinExistence type="predicted"/>
<organism evidence="2 3">
    <name type="scientific">Devosia lucknowensis</name>
    <dbReference type="NCBI Taxonomy" id="1096929"/>
    <lineage>
        <taxon>Bacteria</taxon>
        <taxon>Pseudomonadati</taxon>
        <taxon>Pseudomonadota</taxon>
        <taxon>Alphaproteobacteria</taxon>
        <taxon>Hyphomicrobiales</taxon>
        <taxon>Devosiaceae</taxon>
        <taxon>Devosia</taxon>
    </lineage>
</organism>